<protein>
    <submittedName>
        <fullName evidence="2">Uncharacterized protein</fullName>
    </submittedName>
</protein>
<feature type="region of interest" description="Disordered" evidence="1">
    <location>
        <begin position="115"/>
        <end position="222"/>
    </location>
</feature>
<feature type="compositionally biased region" description="Basic and acidic residues" evidence="1">
    <location>
        <begin position="177"/>
        <end position="208"/>
    </location>
</feature>
<accession>A0A9Q0BHQ9</accession>
<dbReference type="EMBL" id="JAGIXG020000002">
    <property type="protein sequence ID" value="KAI6785376.1"/>
    <property type="molecule type" value="Genomic_DNA"/>
</dbReference>
<evidence type="ECO:0000313" key="2">
    <source>
        <dbReference type="EMBL" id="KAI6785376.1"/>
    </source>
</evidence>
<comment type="caution">
    <text evidence="2">The sequence shown here is derived from an EMBL/GenBank/DDBJ whole genome shotgun (WGS) entry which is preliminary data.</text>
</comment>
<sequence>MNGSEIQYHSENLPHDLARFVPSGSTALTPMTSDQLRRLSIAVDEVEAFLREQRNDHGSSSDCSECGREALRDHIPGDEFLRAYPIYRPRVPLTQASLAEHNNGFRMFYVPHPRVDESASPPAPPASPEPTATPEPSASPAPLGSAQDGDEDDEYPDSVTIAATSDSTCCDMCSESSIERRRATQREQRIQQQERRRERADRRHERVQRLRRLGGLPVGGLQ</sequence>
<dbReference type="RefSeq" id="XP_051366232.1">
    <property type="nucleotide sequence ID" value="XM_051509879.1"/>
</dbReference>
<evidence type="ECO:0000313" key="3">
    <source>
        <dbReference type="Proteomes" id="UP001055219"/>
    </source>
</evidence>
<gene>
    <name evidence="2" type="ORF">J7T54_007018</name>
</gene>
<reference evidence="2" key="2">
    <citation type="submission" date="2022-07" db="EMBL/GenBank/DDBJ databases">
        <authorList>
            <person name="Goncalves M.F.M."/>
            <person name="Hilario S."/>
            <person name="Van De Peer Y."/>
            <person name="Esteves A.C."/>
            <person name="Alves A."/>
        </authorList>
    </citation>
    <scope>NUCLEOTIDE SEQUENCE</scope>
    <source>
        <strain evidence="2">MUM 19.33</strain>
    </source>
</reference>
<dbReference type="GeneID" id="75833495"/>
<proteinExistence type="predicted"/>
<name>A0A9Q0BHQ9_9HYPO</name>
<dbReference type="OrthoDB" id="10563911at2759"/>
<organism evidence="2 3">
    <name type="scientific">Emericellopsis cladophorae</name>
    <dbReference type="NCBI Taxonomy" id="2686198"/>
    <lineage>
        <taxon>Eukaryota</taxon>
        <taxon>Fungi</taxon>
        <taxon>Dikarya</taxon>
        <taxon>Ascomycota</taxon>
        <taxon>Pezizomycotina</taxon>
        <taxon>Sordariomycetes</taxon>
        <taxon>Hypocreomycetidae</taxon>
        <taxon>Hypocreales</taxon>
        <taxon>Bionectriaceae</taxon>
        <taxon>Emericellopsis</taxon>
    </lineage>
</organism>
<dbReference type="Proteomes" id="UP001055219">
    <property type="component" value="Unassembled WGS sequence"/>
</dbReference>
<evidence type="ECO:0000256" key="1">
    <source>
        <dbReference type="SAM" id="MobiDB-lite"/>
    </source>
</evidence>
<dbReference type="AlphaFoldDB" id="A0A9Q0BHQ9"/>
<reference evidence="2" key="1">
    <citation type="journal article" date="2021" name="J Fungi (Basel)">
        <title>Genomic and Metabolomic Analyses of the Marine Fungus Emericellopsis cladophorae: Insights into Saltwater Adaptability Mechanisms and Its Biosynthetic Potential.</title>
        <authorList>
            <person name="Goncalves M.F.M."/>
            <person name="Hilario S."/>
            <person name="Van de Peer Y."/>
            <person name="Esteves A.C."/>
            <person name="Alves A."/>
        </authorList>
    </citation>
    <scope>NUCLEOTIDE SEQUENCE</scope>
    <source>
        <strain evidence="2">MUM 19.33</strain>
    </source>
</reference>
<feature type="compositionally biased region" description="Pro residues" evidence="1">
    <location>
        <begin position="121"/>
        <end position="139"/>
    </location>
</feature>
<keyword evidence="3" id="KW-1185">Reference proteome</keyword>